<dbReference type="InterPro" id="IPR036772">
    <property type="entry name" value="SRCR-like_dom_sf"/>
</dbReference>
<dbReference type="Gene3D" id="2.160.20.10">
    <property type="entry name" value="Single-stranded right-handed beta-helix, Pectin lyase-like"/>
    <property type="match status" value="4"/>
</dbReference>
<feature type="domain" description="SRCR" evidence="8">
    <location>
        <begin position="1089"/>
        <end position="1182"/>
    </location>
</feature>
<dbReference type="Gene3D" id="3.10.100.10">
    <property type="entry name" value="Mannose-Binding Protein A, subunit A"/>
    <property type="match status" value="1"/>
</dbReference>
<feature type="compositionally biased region" description="Basic and acidic residues" evidence="6">
    <location>
        <begin position="2917"/>
        <end position="2932"/>
    </location>
</feature>
<dbReference type="SUPFAM" id="SSF56487">
    <property type="entry name" value="SRCR-like"/>
    <property type="match status" value="3"/>
</dbReference>
<feature type="transmembrane region" description="Helical" evidence="7">
    <location>
        <begin position="104"/>
        <end position="125"/>
    </location>
</feature>
<keyword evidence="7" id="KW-0472">Membrane</keyword>
<dbReference type="SUPFAM" id="SSF51126">
    <property type="entry name" value="Pectin lyase-like"/>
    <property type="match status" value="3"/>
</dbReference>
<comment type="caution">
    <text evidence="5">Lacks conserved residue(s) required for the propagation of feature annotation.</text>
</comment>
<feature type="region of interest" description="Disordered" evidence="6">
    <location>
        <begin position="2976"/>
        <end position="3038"/>
    </location>
</feature>
<keyword evidence="4" id="KW-0325">Glycoprotein</keyword>
<dbReference type="Proteomes" id="UP000594260">
    <property type="component" value="Unplaced"/>
</dbReference>
<dbReference type="InterPro" id="IPR011050">
    <property type="entry name" value="Pectin_lyase_fold/virulence"/>
</dbReference>
<feature type="region of interest" description="Disordered" evidence="6">
    <location>
        <begin position="3054"/>
        <end position="3126"/>
    </location>
</feature>
<dbReference type="GO" id="GO:0045217">
    <property type="term" value="P:cell-cell junction maintenance"/>
    <property type="evidence" value="ECO:0007669"/>
    <property type="project" value="TreeGrafter"/>
</dbReference>
<keyword evidence="2" id="KW-0677">Repeat</keyword>
<feature type="disulfide bond" evidence="5">
    <location>
        <begin position="2048"/>
        <end position="2058"/>
    </location>
</feature>
<dbReference type="InterPro" id="IPR012334">
    <property type="entry name" value="Pectin_lyas_fold"/>
</dbReference>
<evidence type="ECO:0000256" key="6">
    <source>
        <dbReference type="SAM" id="MobiDB-lite"/>
    </source>
</evidence>
<dbReference type="FunCoup" id="A0A7M7JF53">
    <property type="interactions" value="10"/>
</dbReference>
<dbReference type="EnsemblMetazoa" id="XM_022795155">
    <property type="protein sequence ID" value="XP_022650890"/>
    <property type="gene ID" value="LOC111246008"/>
</dbReference>
<dbReference type="SMART" id="SM00710">
    <property type="entry name" value="PbH1"/>
    <property type="match status" value="19"/>
</dbReference>
<keyword evidence="10" id="KW-1185">Reference proteome</keyword>
<evidence type="ECO:0000313" key="9">
    <source>
        <dbReference type="EnsemblMetazoa" id="XP_022650891"/>
    </source>
</evidence>
<evidence type="ECO:0000256" key="7">
    <source>
        <dbReference type="SAM" id="Phobius"/>
    </source>
</evidence>
<dbReference type="CTD" id="33604"/>
<evidence type="ECO:0000256" key="1">
    <source>
        <dbReference type="ARBA" id="ARBA00022729"/>
    </source>
</evidence>
<dbReference type="OMA" id="AIKHWRG"/>
<dbReference type="Pfam" id="PF00530">
    <property type="entry name" value="SRCR"/>
    <property type="match status" value="3"/>
</dbReference>
<feature type="domain" description="SRCR" evidence="8">
    <location>
        <begin position="217"/>
        <end position="321"/>
    </location>
</feature>
<dbReference type="InterPro" id="IPR016187">
    <property type="entry name" value="CTDL_fold"/>
</dbReference>
<dbReference type="InterPro" id="IPR016186">
    <property type="entry name" value="C-type_lectin-like/link_sf"/>
</dbReference>
<evidence type="ECO:0000259" key="8">
    <source>
        <dbReference type="PROSITE" id="PS50287"/>
    </source>
</evidence>
<dbReference type="InParanoid" id="A0A7M7JF53"/>
<evidence type="ECO:0000256" key="4">
    <source>
        <dbReference type="ARBA" id="ARBA00023180"/>
    </source>
</evidence>
<dbReference type="RefSeq" id="XP_022650891.1">
    <property type="nucleotide sequence ID" value="XM_022795156.1"/>
</dbReference>
<dbReference type="RefSeq" id="XP_022650890.1">
    <property type="nucleotide sequence ID" value="XM_022795155.1"/>
</dbReference>
<keyword evidence="3 5" id="KW-1015">Disulfide bond</keyword>
<dbReference type="KEGG" id="vde:111246008"/>
<reference evidence="9" key="1">
    <citation type="submission" date="2021-01" db="UniProtKB">
        <authorList>
            <consortium name="EnsemblMetazoa"/>
        </authorList>
    </citation>
    <scope>IDENTIFICATION</scope>
</reference>
<dbReference type="GO" id="GO:0016020">
    <property type="term" value="C:membrane"/>
    <property type="evidence" value="ECO:0007669"/>
    <property type="project" value="InterPro"/>
</dbReference>
<feature type="disulfide bond" evidence="5">
    <location>
        <begin position="1149"/>
        <end position="1159"/>
    </location>
</feature>
<evidence type="ECO:0000256" key="5">
    <source>
        <dbReference type="PROSITE-ProRule" id="PRU00196"/>
    </source>
</evidence>
<organism evidence="9 10">
    <name type="scientific">Varroa destructor</name>
    <name type="common">Honeybee mite</name>
    <dbReference type="NCBI Taxonomy" id="109461"/>
    <lineage>
        <taxon>Eukaryota</taxon>
        <taxon>Metazoa</taxon>
        <taxon>Ecdysozoa</taxon>
        <taxon>Arthropoda</taxon>
        <taxon>Chelicerata</taxon>
        <taxon>Arachnida</taxon>
        <taxon>Acari</taxon>
        <taxon>Parasitiformes</taxon>
        <taxon>Mesostigmata</taxon>
        <taxon>Gamasina</taxon>
        <taxon>Dermanyssoidea</taxon>
        <taxon>Varroidae</taxon>
        <taxon>Varroa</taxon>
    </lineage>
</organism>
<evidence type="ECO:0000313" key="10">
    <source>
        <dbReference type="Proteomes" id="UP000594260"/>
    </source>
</evidence>
<dbReference type="InterPro" id="IPR053243">
    <property type="entry name" value="SJ_maturation_regulator"/>
</dbReference>
<evidence type="ECO:0000256" key="3">
    <source>
        <dbReference type="ARBA" id="ARBA00023157"/>
    </source>
</evidence>
<keyword evidence="7" id="KW-1133">Transmembrane helix</keyword>
<feature type="region of interest" description="Disordered" evidence="6">
    <location>
        <begin position="2896"/>
        <end position="2932"/>
    </location>
</feature>
<feature type="disulfide bond" evidence="5">
    <location>
        <begin position="287"/>
        <end position="297"/>
    </location>
</feature>
<dbReference type="SMART" id="SM00202">
    <property type="entry name" value="SR"/>
    <property type="match status" value="3"/>
</dbReference>
<dbReference type="InterPro" id="IPR006626">
    <property type="entry name" value="PbH1"/>
</dbReference>
<dbReference type="PANTHER" id="PTHR47653">
    <property type="entry name" value="PROTEIN BARK BEETLE"/>
    <property type="match status" value="1"/>
</dbReference>
<accession>A0A7M7JF53</accession>
<dbReference type="GeneID" id="111246008"/>
<dbReference type="PROSITE" id="PS50287">
    <property type="entry name" value="SRCR_2"/>
    <property type="match status" value="3"/>
</dbReference>
<evidence type="ECO:0000256" key="2">
    <source>
        <dbReference type="ARBA" id="ARBA00022737"/>
    </source>
</evidence>
<dbReference type="InterPro" id="IPR001190">
    <property type="entry name" value="SRCR"/>
</dbReference>
<keyword evidence="7" id="KW-0812">Transmembrane</keyword>
<proteinExistence type="predicted"/>
<dbReference type="SUPFAM" id="SSF56436">
    <property type="entry name" value="C-type lectin-like"/>
    <property type="match status" value="1"/>
</dbReference>
<dbReference type="PANTHER" id="PTHR47653:SF1">
    <property type="entry name" value="DELETED IN MALIGNANT BRAIN TUMORS 1 PROTEIN"/>
    <property type="match status" value="1"/>
</dbReference>
<feature type="domain" description="SRCR" evidence="8">
    <location>
        <begin position="1966"/>
        <end position="2085"/>
    </location>
</feature>
<dbReference type="Gene3D" id="3.10.250.10">
    <property type="entry name" value="SRCR-like domain"/>
    <property type="match status" value="3"/>
</dbReference>
<dbReference type="EnsemblMetazoa" id="XM_022795156">
    <property type="protein sequence ID" value="XP_022650891"/>
    <property type="gene ID" value="LOC111246008"/>
</dbReference>
<dbReference type="OrthoDB" id="536948at2759"/>
<sequence>MKNGVHSYTAKEQIKAELFQGGMPFIEPATRSTGFHLRRNRSGKPTFSSAIDMSLRHTITCSERYVTQSSFMNTKRMATNTLSSARVPNAAFCLAHRRENRWRLFQTLFVTVLLHVVTMGPFLTLGCDALEVRNRTMEYPKSDTEYRIQDNIIVGQGGIMIVHPGVSLYFEPGIGINVEEGGVIIANGTVEDPILLTSRNDPLSAFSRLENREWPDARLVDGDAPNKGRLQVRYKSRWMSVCTNSKNWTLDDLSVVCRHLGFGGGAIYRWFEKYNYTEQLSLQNPRCTGQERRLEACEGWDSRLVGSGICEYHLDVGIQCSLKLGPDTASHWKGLNFDRARASRRKRYQNRVDRLISKSVLSNVVIRHAGRDRFGQAVPSLHVQRGSPPVMSGVIVEGSAYTAVNISNPDDSFIIQDAKLLNNRGPGLFINSSHLQIHLRGLVSAYNGADGIHYVHHDFPVFSSESFCSSPMGTVFPLKFVQISTDVSHGCERTITIPQHQRNKNEELTLVFKDFRRIPLDWDEKLKDYYNRQSPDVVDPTVSVYDGPRQYEEFLLGTFVINNYTRPQTFSSKRGYQELTVVHRAASMIAATFSLEVYLEQGKVFDINCTNCELSNNNGRGILAREIVSGVALRKSRVAGNNHVAGVHVHDGAGDIILNMTTVENNIGDGINVTYAGGYRHFDRCTIQNNTMNGIILNTNHTSLYIPFNYTVHVSRSSLSRNGWAGVFFGNSCLADALWNVSMSSFSNNGDAGVYFESCHLTKFNSFLYITHNKFFTSKYLSIKVKPLLNTYAFVENNVFQDHLNGALLISNQDVNWSYANRRAYGIVKENWFRNNRGSYVAKVGVMQESNVQELLFTNNVLEQNRVSELFPALRPRSRVAAVVAVESNNTAIYRNRMYNPNSKYELGVHLEDSSKVINATYNYWSTPGRDEGERHARQVYGRIFDRKDRYNLARVEFLQYLTAPYDLNTRDHVSLRFDRKRVMTFDTQGNTHEIGGEIAGDFQIGPGDYTVRRDIYVRSNAKLTIHPQTKLYFEQSVGLMVQGELRAVGSSFEKIHFTAFTDPSAHEIPPNEDFPLGSPVILSQGTYGRVEVVVNGRRGGICNHGFGEREAAVVCHQLGYIMADRGWQLEEIDMPATAIPAVLSHVHCREEDRDIFACRGRVLEDVYESNACTQLVGIRCFKSSWSGIRLGPAAKRSAIEFAEISTAGQLDYSTHAFKPALQIDMNSHDIKNVRVDNNMASGIGITWNNIFAQKENPSIQSCTIEGNNRHGIETRGQGLDIYKNVIQNNEGAGVFYNPVLTREEHLEMRQWIPSSLSEVLPPADRSQPVSISLEPDQPKFLVLGTTQPGVDFEFEIKCRDSMSVGLLVISPFQHESTENLSITKGRRGSNRGDPMETWDLRRNLTSFPLREAGYVVSAKYESGARPIGGAVIYLQASSPLGVSKKREDIFVPARPAGRQKQFRKQQQKSLSVRANLNAHWSSKRESPIAPTGHLNSIPQSLGYNQSYRAGTTTWRGWLEYVPSIRLLSNTLVNNLHAFWSAHFNRDQGIDGEFYNRYSNESIYFSNNLVRESRKQAIYVSTPHWDPLRHQLAEINYTLVDNHLTKNLGGIISQYSRDIRSSNNLYHWTLVNCTLADNQGGVLIRLPYVLHYNENFTHSVVFDGNSYRDNRCGIQVDGHFARVNITRNQLMGNQCPKGVLTIGGMEKEFLVAYNVIERNIARYAVEIFINSHSEQFSQVSANFIANIIRDTAPFSLGKYAIHTDGVVYQPKSYTLAIKGVQLFNVSRNLFENSLMEFELVAGVKASSLSNVLNARENFWGKTSIEEIRSRIFDFDDWNSYAIADFVPFLGAADMNAVMLHEDLSRAPVDVSHPLGGRLYTNLTLIQRTRPYVIKSDLTVMPGATLILMDGVTVEVYPSVGILVLGDLIVMGREQNPVYFQPARNLQSARPVRKRQSNLRDTSDLAVRLCVDQTCDDNQRIDGFVEIFNKTTLQWVPVCDPRFTERNAQVVCSAIGRNQVNVQLHRAPRFDVGINEMSRVRSWTHPLECTGEETDLRDCEYRLNGYGIKDYSCTHQGEDFVYVYCGEENRQPDEEYWGGIRFSVPDSLAESQRGTQDHLARFAQASSAIRFAVIRGAGILHNEKAAAVQVVQRRVALELCNITQNAHVGLEVVASPGFQFVHGVNFTDNLGSGLNVLTLHGQTNTRDSNFVPLKIIDIPYNLFGLVDICDSNKEFVLKGRILVYFKYDSAAVDCIKIFKTDVESIGFRLLQFNLFNATNYSPNPDNIKLYDGNIFNYTSPVLGILLPNDDQRAFYETRLGSTLSVHLHATGGSEQNGFIAEVLPLPARPLAGRDIKHNVTACHFFNNEGGAIAYRSAGEITPIIGIRYNRVERNGLQLFGNLSSVPAAIFLDVQNVLHLDVIGNTILENQGGLYAKVDSDDSVSAVKALIRNNLFYRNEHRETLAFVGGKAGSLQHVHVFKNYVSKNHADHHDNILFHRVSMNFSENLVVGNRGAHQIAVYGFRKQLSSDQLLYMNYIWDNEATLPEEKATILAVSPGQIYRYNYLYNRNNYFELVTGNRSLSIDQESRDYIYQNQPIYNVRRDPIFVEASFNWWGFNEVVPVSGRIKDSLDEADLLKVHFETLLDSNQTLIDGHCVGGWKNIGTTCFLFVTALMNYYEAKRFCQSDAASLPYLKGRYEIIENYILQTQEDYDPDYDRVWVQSIDVPLDECPVLYKRTIVSHDCQERLPILCERTQEIFVSLGDQWYVDPLSIGALSVLVLLIVCIGLFSMFWCCKSHERHLEKMERRNSIRASIRSNKGFDYQDYKARIGAKSPVYSQGSLDSVTKLPFSASRSQQTLDYSDPDELDDRFAHDPALENANIDVLVKPTFDMTYENQGYHDQSRDSRDWSQGTGSTLDMKREIDAERPRTGERQRIRDLNSFNSATSAQRDNNIPAYELKATSLHKPIANGGLQAGVYDSTQKLPPAPPTPPIEEISTLPLHGATCLHPTPSRTAPPRPTARPPQPPAPPYENAPAAALNGGHTSHIRFRQAPFAPEGHLYQQPSRPDQPIPQDTGVPVRDPGHQQLSRSLEPLRDESDAPAGGRLPSRSLNASSGSLKPAPLETAM</sequence>
<keyword evidence="1" id="KW-0732">Signal</keyword>
<protein>
    <recommendedName>
        <fullName evidence="8">SRCR domain-containing protein</fullName>
    </recommendedName>
</protein>
<feature type="transmembrane region" description="Helical" evidence="7">
    <location>
        <begin position="2770"/>
        <end position="2794"/>
    </location>
</feature>
<feature type="compositionally biased region" description="Pro residues" evidence="6">
    <location>
        <begin position="3013"/>
        <end position="3031"/>
    </location>
</feature>
<name>A0A7M7JF53_VARDE</name>